<feature type="region of interest" description="Disordered" evidence="1">
    <location>
        <begin position="89"/>
        <end position="140"/>
    </location>
</feature>
<feature type="region of interest" description="Disordered" evidence="1">
    <location>
        <begin position="18"/>
        <end position="59"/>
    </location>
</feature>
<sequence length="204" mass="22739">MKHFLFLLSLATVLTVAGCSNGENAGDSQDQPEKEEKQNEESKDEEKNQDNESTTEDQNKAVKSALLDAQMSLVKEIRSYNEKIVAVQSDLKTLSETKEEKEKEKLKTSIQEGASEAQEASDQAVKAIESFEPEGELPEDMKSQLDDALTDLKAYFKEAKSALDTPLEADFSKADEKFKAFQEKISAMYKEVGLKAPNLSDEMK</sequence>
<reference evidence="3 4" key="1">
    <citation type="submission" date="2013-08" db="EMBL/GenBank/DDBJ databases">
        <authorList>
            <person name="Huang J."/>
            <person name="Wang G."/>
        </authorList>
    </citation>
    <scope>NUCLEOTIDE SEQUENCE [LARGE SCALE GENOMIC DNA]</scope>
    <source>
        <strain evidence="3 4">BH030004</strain>
    </source>
</reference>
<evidence type="ECO:0000313" key="4">
    <source>
        <dbReference type="Proteomes" id="UP000030403"/>
    </source>
</evidence>
<evidence type="ECO:0000256" key="1">
    <source>
        <dbReference type="SAM" id="MobiDB-lite"/>
    </source>
</evidence>
<feature type="compositionally biased region" description="Basic and acidic residues" evidence="1">
    <location>
        <begin position="31"/>
        <end position="50"/>
    </location>
</feature>
<evidence type="ECO:0000256" key="2">
    <source>
        <dbReference type="SAM" id="SignalP"/>
    </source>
</evidence>
<gene>
    <name evidence="3" type="ORF">N783_14575</name>
</gene>
<evidence type="ECO:0008006" key="5">
    <source>
        <dbReference type="Google" id="ProtNLM"/>
    </source>
</evidence>
<dbReference type="PROSITE" id="PS51257">
    <property type="entry name" value="PROKAR_LIPOPROTEIN"/>
    <property type="match status" value="1"/>
</dbReference>
<keyword evidence="2" id="KW-0732">Signal</keyword>
<name>A0A0A5G0J6_9BACI</name>
<keyword evidence="4" id="KW-1185">Reference proteome</keyword>
<organism evidence="3 4">
    <name type="scientific">Pontibacillus marinus BH030004 = DSM 16465</name>
    <dbReference type="NCBI Taxonomy" id="1385511"/>
    <lineage>
        <taxon>Bacteria</taxon>
        <taxon>Bacillati</taxon>
        <taxon>Bacillota</taxon>
        <taxon>Bacilli</taxon>
        <taxon>Bacillales</taxon>
        <taxon>Bacillaceae</taxon>
        <taxon>Pontibacillus</taxon>
    </lineage>
</organism>
<evidence type="ECO:0000313" key="3">
    <source>
        <dbReference type="EMBL" id="KGX85549.1"/>
    </source>
</evidence>
<feature type="signal peptide" evidence="2">
    <location>
        <begin position="1"/>
        <end position="25"/>
    </location>
</feature>
<dbReference type="RefSeq" id="WP_027447175.1">
    <property type="nucleotide sequence ID" value="NZ_AULJ01000050.1"/>
</dbReference>
<comment type="caution">
    <text evidence="3">The sequence shown here is derived from an EMBL/GenBank/DDBJ whole genome shotgun (WGS) entry which is preliminary data.</text>
</comment>
<feature type="compositionally biased region" description="Basic and acidic residues" evidence="1">
    <location>
        <begin position="93"/>
        <end position="107"/>
    </location>
</feature>
<dbReference type="STRING" id="1385511.GCA_000425225_03606"/>
<dbReference type="Proteomes" id="UP000030403">
    <property type="component" value="Unassembled WGS sequence"/>
</dbReference>
<accession>A0A0A5G0J6</accession>
<feature type="chain" id="PRO_5002010447" description="Lipoprotein" evidence="2">
    <location>
        <begin position="26"/>
        <end position="204"/>
    </location>
</feature>
<dbReference type="EMBL" id="AVPF01000039">
    <property type="protein sequence ID" value="KGX85549.1"/>
    <property type="molecule type" value="Genomic_DNA"/>
</dbReference>
<protein>
    <recommendedName>
        <fullName evidence="5">Lipoprotein</fullName>
    </recommendedName>
</protein>
<proteinExistence type="predicted"/>
<dbReference type="OrthoDB" id="2973149at2"/>
<dbReference type="AlphaFoldDB" id="A0A0A5G0J6"/>
<dbReference type="eggNOG" id="ENOG50338Y9">
    <property type="taxonomic scope" value="Bacteria"/>
</dbReference>